<feature type="binding site" evidence="7">
    <location>
        <position position="194"/>
    </location>
    <ligand>
        <name>Fe(2+)</name>
        <dbReference type="ChEBI" id="CHEBI:29033"/>
    </ligand>
</feature>
<keyword evidence="5 7" id="KW-0627">Porphyrin biosynthesis</keyword>
<organism evidence="9 10">
    <name type="scientific">Hyalangium minutum</name>
    <dbReference type="NCBI Taxonomy" id="394096"/>
    <lineage>
        <taxon>Bacteria</taxon>
        <taxon>Pseudomonadati</taxon>
        <taxon>Myxococcota</taxon>
        <taxon>Myxococcia</taxon>
        <taxon>Myxococcales</taxon>
        <taxon>Cystobacterineae</taxon>
        <taxon>Archangiaceae</taxon>
        <taxon>Hyalangium</taxon>
    </lineage>
</organism>
<comment type="pathway">
    <text evidence="7">Porphyrin-containing compound metabolism; protoheme biosynthesis; protoheme from protoporphyrin-IX: step 1/1.</text>
</comment>
<evidence type="ECO:0000256" key="2">
    <source>
        <dbReference type="ARBA" id="ARBA00023004"/>
    </source>
</evidence>
<comment type="function">
    <text evidence="7">Catalyzes the ferrous insertion into protoporphyrin IX.</text>
</comment>
<dbReference type="CDD" id="cd00419">
    <property type="entry name" value="Ferrochelatase_C"/>
    <property type="match status" value="1"/>
</dbReference>
<dbReference type="AlphaFoldDB" id="A0A085WJC7"/>
<dbReference type="STRING" id="394096.DB31_8273"/>
<dbReference type="Proteomes" id="UP000028725">
    <property type="component" value="Unassembled WGS sequence"/>
</dbReference>
<evidence type="ECO:0000313" key="9">
    <source>
        <dbReference type="EMBL" id="KFE67790.1"/>
    </source>
</evidence>
<comment type="catalytic activity">
    <reaction evidence="7">
        <text>heme b + 2 H(+) = protoporphyrin IX + Fe(2+)</text>
        <dbReference type="Rhea" id="RHEA:22584"/>
        <dbReference type="ChEBI" id="CHEBI:15378"/>
        <dbReference type="ChEBI" id="CHEBI:29033"/>
        <dbReference type="ChEBI" id="CHEBI:57306"/>
        <dbReference type="ChEBI" id="CHEBI:60344"/>
        <dbReference type="EC" id="4.98.1.1"/>
    </reaction>
</comment>
<dbReference type="RefSeq" id="WP_044190712.1">
    <property type="nucleotide sequence ID" value="NZ_JMCB01000007.1"/>
</dbReference>
<dbReference type="PANTHER" id="PTHR11108:SF1">
    <property type="entry name" value="FERROCHELATASE, MITOCHONDRIAL"/>
    <property type="match status" value="1"/>
</dbReference>
<keyword evidence="7" id="KW-0479">Metal-binding</keyword>
<evidence type="ECO:0000256" key="6">
    <source>
        <dbReference type="ARBA" id="ARBA00024536"/>
    </source>
</evidence>
<dbReference type="HAMAP" id="MF_00323">
    <property type="entry name" value="Ferrochelatase"/>
    <property type="match status" value="1"/>
</dbReference>
<dbReference type="EC" id="4.98.1.1" evidence="7"/>
<gene>
    <name evidence="7" type="primary">hemH</name>
    <name evidence="9" type="ORF">DB31_8273</name>
</gene>
<dbReference type="InterPro" id="IPR001015">
    <property type="entry name" value="Ferrochelatase"/>
</dbReference>
<keyword evidence="10" id="KW-1185">Reference proteome</keyword>
<evidence type="ECO:0000256" key="7">
    <source>
        <dbReference type="HAMAP-Rule" id="MF_00323"/>
    </source>
</evidence>
<dbReference type="InterPro" id="IPR033659">
    <property type="entry name" value="Ferrochelatase_N"/>
</dbReference>
<dbReference type="GO" id="GO:0005737">
    <property type="term" value="C:cytoplasm"/>
    <property type="evidence" value="ECO:0007669"/>
    <property type="project" value="UniProtKB-SubCell"/>
</dbReference>
<dbReference type="GO" id="GO:0006783">
    <property type="term" value="P:heme biosynthetic process"/>
    <property type="evidence" value="ECO:0007669"/>
    <property type="project" value="UniProtKB-UniRule"/>
</dbReference>
<comment type="caution">
    <text evidence="9">The sequence shown here is derived from an EMBL/GenBank/DDBJ whole genome shotgun (WGS) entry which is preliminary data.</text>
</comment>
<keyword evidence="3 7" id="KW-0350">Heme biosynthesis</keyword>
<evidence type="ECO:0000256" key="3">
    <source>
        <dbReference type="ARBA" id="ARBA00023133"/>
    </source>
</evidence>
<dbReference type="UniPathway" id="UPA00252">
    <property type="reaction ID" value="UER00325"/>
</dbReference>
<evidence type="ECO:0000256" key="4">
    <source>
        <dbReference type="ARBA" id="ARBA00023239"/>
    </source>
</evidence>
<dbReference type="PANTHER" id="PTHR11108">
    <property type="entry name" value="FERROCHELATASE"/>
    <property type="match status" value="1"/>
</dbReference>
<comment type="similarity">
    <text evidence="1 7 8">Belongs to the ferrochelatase family.</text>
</comment>
<dbReference type="GO" id="GO:0004325">
    <property type="term" value="F:ferrochelatase activity"/>
    <property type="evidence" value="ECO:0007669"/>
    <property type="project" value="UniProtKB-UniRule"/>
</dbReference>
<evidence type="ECO:0000256" key="1">
    <source>
        <dbReference type="ARBA" id="ARBA00007718"/>
    </source>
</evidence>
<dbReference type="CDD" id="cd03411">
    <property type="entry name" value="Ferrochelatase_N"/>
    <property type="match status" value="1"/>
</dbReference>
<sequence length="352" mass="38911">MPTPKKGVLLVNLGTPDAPESGPVRRYLREFLKDPRVVDIHPVGAWMLLNLVILPTRPAKSAEAYRKVWMKEGSPLLVHSRALEASVRERLRGEYEVELGMRYGNPSIPAAVKALRSRGVKEFILLPLYPQEAASSTSSSLARAYEVLAEEWDVAGARVVPAFHDHPGFLDAFAEVARPVIAEARADHVLFSYHGLPERHMRKSDPSGQHCLASKGCCDVLTDVNRHCYRAQCFATTRALVQRLGLPPEGYTLSFQSRLGRTPWIKPYTDLVLPELAQRGVKRLAVMCPAFVADCLETLEEVGLRANEQFRECGGESLTLVPSLNSHPAWVDAVVRMVREADGAAPRTPPAP</sequence>
<dbReference type="PATRIC" id="fig|394096.3.peg.4314"/>
<keyword evidence="2 7" id="KW-0408">Iron</keyword>
<dbReference type="EMBL" id="JMCB01000007">
    <property type="protein sequence ID" value="KFE67790.1"/>
    <property type="molecule type" value="Genomic_DNA"/>
</dbReference>
<accession>A0A085WJC7</accession>
<dbReference type="SUPFAM" id="SSF53800">
    <property type="entry name" value="Chelatase"/>
    <property type="match status" value="1"/>
</dbReference>
<comment type="subcellular location">
    <subcellularLocation>
        <location evidence="7">Cytoplasm</location>
    </subcellularLocation>
</comment>
<dbReference type="GO" id="GO:0046872">
    <property type="term" value="F:metal ion binding"/>
    <property type="evidence" value="ECO:0007669"/>
    <property type="project" value="UniProtKB-KW"/>
</dbReference>
<name>A0A085WJC7_9BACT</name>
<protein>
    <recommendedName>
        <fullName evidence="7">Ferrochelatase</fullName>
        <ecNumber evidence="7">4.98.1.1</ecNumber>
    </recommendedName>
    <alternativeName>
        <fullName evidence="7">Heme synthase</fullName>
    </alternativeName>
    <alternativeName>
        <fullName evidence="7">Protoheme ferro-lyase</fullName>
    </alternativeName>
</protein>
<dbReference type="Pfam" id="PF00762">
    <property type="entry name" value="Ferrochelatase"/>
    <property type="match status" value="1"/>
</dbReference>
<dbReference type="Gene3D" id="3.40.50.1400">
    <property type="match status" value="2"/>
</dbReference>
<dbReference type="InterPro" id="IPR033644">
    <property type="entry name" value="Ferrochelatase_C"/>
</dbReference>
<reference evidence="9 10" key="1">
    <citation type="submission" date="2014-04" db="EMBL/GenBank/DDBJ databases">
        <title>Genome assembly of Hyalangium minutum DSM 14724.</title>
        <authorList>
            <person name="Sharma G."/>
            <person name="Subramanian S."/>
        </authorList>
    </citation>
    <scope>NUCLEOTIDE SEQUENCE [LARGE SCALE GENOMIC DNA]</scope>
    <source>
        <strain evidence="9 10">DSM 14724</strain>
    </source>
</reference>
<keyword evidence="4 7" id="KW-0456">Lyase</keyword>
<proteinExistence type="inferred from homology"/>
<evidence type="ECO:0000313" key="10">
    <source>
        <dbReference type="Proteomes" id="UP000028725"/>
    </source>
</evidence>
<dbReference type="OrthoDB" id="9809741at2"/>
<feature type="binding site" evidence="7">
    <location>
        <position position="297"/>
    </location>
    <ligand>
        <name>Fe(2+)</name>
        <dbReference type="ChEBI" id="CHEBI:29033"/>
    </ligand>
</feature>
<evidence type="ECO:0000256" key="5">
    <source>
        <dbReference type="ARBA" id="ARBA00023244"/>
    </source>
</evidence>
<keyword evidence="7" id="KW-0963">Cytoplasm</keyword>
<comment type="catalytic activity">
    <reaction evidence="6">
        <text>Fe-coproporphyrin III + 2 H(+) = coproporphyrin III + Fe(2+)</text>
        <dbReference type="Rhea" id="RHEA:49572"/>
        <dbReference type="ChEBI" id="CHEBI:15378"/>
        <dbReference type="ChEBI" id="CHEBI:29033"/>
        <dbReference type="ChEBI" id="CHEBI:68438"/>
        <dbReference type="ChEBI" id="CHEBI:131725"/>
        <dbReference type="EC" id="4.99.1.9"/>
    </reaction>
    <physiologicalReaction direction="right-to-left" evidence="6">
        <dbReference type="Rhea" id="RHEA:49574"/>
    </physiologicalReaction>
</comment>
<evidence type="ECO:0000256" key="8">
    <source>
        <dbReference type="RuleBase" id="RU004185"/>
    </source>
</evidence>
<dbReference type="NCBIfam" id="TIGR00109">
    <property type="entry name" value="hemH"/>
    <property type="match status" value="1"/>
</dbReference>